<reference evidence="2" key="1">
    <citation type="journal article" date="2019" name="Nat. Plants">
        <title>Genome sequencing of Musa balbisiana reveals subgenome evolution and function divergence in polyploid bananas.</title>
        <authorList>
            <person name="Yao X."/>
        </authorList>
    </citation>
    <scope>NUCLEOTIDE SEQUENCE [LARGE SCALE GENOMIC DNA]</scope>
    <source>
        <strain evidence="2">DH-PKW</strain>
        <tissue evidence="2">Leaves</tissue>
    </source>
</reference>
<evidence type="ECO:0000313" key="2">
    <source>
        <dbReference type="EMBL" id="THU69278.1"/>
    </source>
</evidence>
<protein>
    <submittedName>
        <fullName evidence="2">Uncharacterized protein</fullName>
    </submittedName>
</protein>
<keyword evidence="3" id="KW-1185">Reference proteome</keyword>
<organism evidence="2 3">
    <name type="scientific">Musa balbisiana</name>
    <name type="common">Banana</name>
    <dbReference type="NCBI Taxonomy" id="52838"/>
    <lineage>
        <taxon>Eukaryota</taxon>
        <taxon>Viridiplantae</taxon>
        <taxon>Streptophyta</taxon>
        <taxon>Embryophyta</taxon>
        <taxon>Tracheophyta</taxon>
        <taxon>Spermatophyta</taxon>
        <taxon>Magnoliopsida</taxon>
        <taxon>Liliopsida</taxon>
        <taxon>Zingiberales</taxon>
        <taxon>Musaceae</taxon>
        <taxon>Musa</taxon>
    </lineage>
</organism>
<name>A0A4S8K3F7_MUSBA</name>
<proteinExistence type="predicted"/>
<evidence type="ECO:0000256" key="1">
    <source>
        <dbReference type="SAM" id="MobiDB-lite"/>
    </source>
</evidence>
<dbReference type="AlphaFoldDB" id="A0A4S8K3F7"/>
<gene>
    <name evidence="2" type="ORF">C4D60_Mb08t12760</name>
</gene>
<dbReference type="EMBL" id="PYDT01000002">
    <property type="protein sequence ID" value="THU69278.1"/>
    <property type="molecule type" value="Genomic_DNA"/>
</dbReference>
<comment type="caution">
    <text evidence="2">The sequence shown here is derived from an EMBL/GenBank/DDBJ whole genome shotgun (WGS) entry which is preliminary data.</text>
</comment>
<accession>A0A4S8K3F7</accession>
<evidence type="ECO:0000313" key="3">
    <source>
        <dbReference type="Proteomes" id="UP000317650"/>
    </source>
</evidence>
<feature type="region of interest" description="Disordered" evidence="1">
    <location>
        <begin position="51"/>
        <end position="75"/>
    </location>
</feature>
<sequence>MRNRHVFCAVRFEIVATLELTHLLPHWAKRSSLAPTLHLIDRLSTKDKNKIKAKLGTGDGQKGKPNSSRREGFAMGNGQNNTLVMHWYYDIRKRCEGSLCYDFSSSAFTRHLAVHPNAWIEQHHSHTKQL</sequence>
<dbReference type="Proteomes" id="UP000317650">
    <property type="component" value="Chromosome 8"/>
</dbReference>